<organism evidence="1 2">
    <name type="scientific">Trichonephila clavata</name>
    <name type="common">Joro spider</name>
    <name type="synonym">Nephila clavata</name>
    <dbReference type="NCBI Taxonomy" id="2740835"/>
    <lineage>
        <taxon>Eukaryota</taxon>
        <taxon>Metazoa</taxon>
        <taxon>Ecdysozoa</taxon>
        <taxon>Arthropoda</taxon>
        <taxon>Chelicerata</taxon>
        <taxon>Arachnida</taxon>
        <taxon>Araneae</taxon>
        <taxon>Araneomorphae</taxon>
        <taxon>Entelegynae</taxon>
        <taxon>Araneoidea</taxon>
        <taxon>Nephilidae</taxon>
        <taxon>Trichonephila</taxon>
    </lineage>
</organism>
<protein>
    <submittedName>
        <fullName evidence="1">Uncharacterized protein</fullName>
    </submittedName>
</protein>
<evidence type="ECO:0000313" key="2">
    <source>
        <dbReference type="Proteomes" id="UP000887116"/>
    </source>
</evidence>
<keyword evidence="2" id="KW-1185">Reference proteome</keyword>
<proteinExistence type="predicted"/>
<dbReference type="EMBL" id="BMAO01018087">
    <property type="protein sequence ID" value="GFR20621.1"/>
    <property type="molecule type" value="Genomic_DNA"/>
</dbReference>
<name>A0A8X6LRT9_TRICU</name>
<comment type="caution">
    <text evidence="1">The sequence shown here is derived from an EMBL/GenBank/DDBJ whole genome shotgun (WGS) entry which is preliminary data.</text>
</comment>
<accession>A0A8X6LRT9</accession>
<dbReference type="Proteomes" id="UP000887116">
    <property type="component" value="Unassembled WGS sequence"/>
</dbReference>
<dbReference type="AlphaFoldDB" id="A0A8X6LRT9"/>
<reference evidence="1" key="1">
    <citation type="submission" date="2020-07" db="EMBL/GenBank/DDBJ databases">
        <title>Multicomponent nature underlies the extraordinary mechanical properties of spider dragline silk.</title>
        <authorList>
            <person name="Kono N."/>
            <person name="Nakamura H."/>
            <person name="Mori M."/>
            <person name="Yoshida Y."/>
            <person name="Ohtoshi R."/>
            <person name="Malay A.D."/>
            <person name="Moran D.A.P."/>
            <person name="Tomita M."/>
            <person name="Numata K."/>
            <person name="Arakawa K."/>
        </authorList>
    </citation>
    <scope>NUCLEOTIDE SEQUENCE</scope>
</reference>
<gene>
    <name evidence="1" type="ORF">TNCT_403371</name>
</gene>
<evidence type="ECO:0000313" key="1">
    <source>
        <dbReference type="EMBL" id="GFR20621.1"/>
    </source>
</evidence>
<sequence>MLQPVHGQQDTFEQKMTIHTTKQWLKLSMNILRTLTATQASIRTRSLRPLSHPYSFRERTEKSIVLLSRHRGFRFPQSNTPCLFRLQTCFKPVNGS</sequence>